<keyword evidence="2" id="KW-0520">NAD</keyword>
<feature type="region of interest" description="Disordered" evidence="3">
    <location>
        <begin position="746"/>
        <end position="783"/>
    </location>
</feature>
<dbReference type="PANTHER" id="PTHR43333:SF1">
    <property type="entry name" value="D-ISOMER SPECIFIC 2-HYDROXYACID DEHYDROGENASE NAD-BINDING DOMAIN-CONTAINING PROTEIN"/>
    <property type="match status" value="1"/>
</dbReference>
<dbReference type="Pfam" id="PF02826">
    <property type="entry name" value="2-Hacid_dh_C"/>
    <property type="match status" value="1"/>
</dbReference>
<evidence type="ECO:0000313" key="6">
    <source>
        <dbReference type="Proteomes" id="UP000694844"/>
    </source>
</evidence>
<dbReference type="Proteomes" id="UP000694844">
    <property type="component" value="Chromosome 8"/>
</dbReference>
<dbReference type="InterPro" id="IPR006140">
    <property type="entry name" value="D-isomer_DH_NAD-bd"/>
</dbReference>
<sequence length="878" mass="98558">MAEDDRHTHKVFIVSIFPRLPKLIEDQVPGLSVVSCLVSGEMLRHTLDPNEIIKQIEESKADIIISFPHMLHILVQAGLNTDALKWFHSCSAGVEELRGSLSKLPEDLICTRMGEGYGGFMAEYVIGQIISREHYFPQMLKDQEQKLWQRTKFIKKRSLCGLTIGILGTGAIGSQIAAICKAFGMIVKGLSRTKKVLPFPNFDILMQQQDLGQFLAGCDYVCSVLPSTPETRGLLSGNVLQACQKKETVFINIGRGDVIDESSLIKALNMKWIAGAIMDANEKEPLTKDSPLWNEPNVVITPHISGPCTTDTKKMADRQLGDAEAVNAMLKVHNSEVVPVHCVKLEKLLRKMNRSWDTVFFLLLLSALRTSQQGANLNWFEAQEQCRERGGLTTERDRSDQSYWIGRYRRITPWIKIKGCFKDSVLSNITQKANLSMFRKSVGICQEICQHQNTTVFAVRAENCICIEDVDATFFDKSVDPHNCNFKCYRVTKDIYENECGGNSSYNVFEFESNTAIGFENGNQCLSLQCSDKKFLSRDCSDDLFKICKGKSSYEPATKWTNGMKNCTVGDQPSYLFGDVELQNANLACNSTNFPNNIALGWIGVARQLFLNKDEGWNFSVDQRKSFIKCGKCTNSDCRYGDCLATINNSVFCSFQSSDVSTVTLSSENTRYTTEHETRNISKKDPFINDTIQHTGAVDDESDFVTFQPIIVVTAILSILAVTVVLIIYFRRKTLNQNKNVKKNAVEPPSVKLGPEEEDVSSNPYFELDENPPKRSHENKVASESLCNDTPEYMYDHLRDKHSGNGVEDDTYHHATAGLSEDASDYDTMGKSSVNNVSDHDATYDHAHTLNNCHSDYGYNVPKQNCFNDNPYDIAGER</sequence>
<evidence type="ECO:0000313" key="7">
    <source>
        <dbReference type="RefSeq" id="XP_022300693.1"/>
    </source>
</evidence>
<dbReference type="SUPFAM" id="SSF51735">
    <property type="entry name" value="NAD(P)-binding Rossmann-fold domains"/>
    <property type="match status" value="1"/>
</dbReference>
<evidence type="ECO:0000256" key="4">
    <source>
        <dbReference type="SAM" id="Phobius"/>
    </source>
</evidence>
<evidence type="ECO:0000256" key="2">
    <source>
        <dbReference type="ARBA" id="ARBA00023027"/>
    </source>
</evidence>
<evidence type="ECO:0000256" key="3">
    <source>
        <dbReference type="SAM" id="MobiDB-lite"/>
    </source>
</evidence>
<dbReference type="GO" id="GO:0051287">
    <property type="term" value="F:NAD binding"/>
    <property type="evidence" value="ECO:0007669"/>
    <property type="project" value="InterPro"/>
</dbReference>
<proteinExistence type="predicted"/>
<dbReference type="OrthoDB" id="298012at2759"/>
<keyword evidence="4" id="KW-0472">Membrane</keyword>
<dbReference type="PROSITE" id="PS51212">
    <property type="entry name" value="WSC"/>
    <property type="match status" value="1"/>
</dbReference>
<reference evidence="7" key="1">
    <citation type="submission" date="2025-08" db="UniProtKB">
        <authorList>
            <consortium name="RefSeq"/>
        </authorList>
    </citation>
    <scope>IDENTIFICATION</scope>
    <source>
        <tissue evidence="7">Whole sample</tissue>
    </source>
</reference>
<keyword evidence="1" id="KW-0560">Oxidoreductase</keyword>
<keyword evidence="6" id="KW-1185">Reference proteome</keyword>
<dbReference type="InterPro" id="IPR002889">
    <property type="entry name" value="WSC_carb-bd"/>
</dbReference>
<dbReference type="GO" id="GO:0016491">
    <property type="term" value="F:oxidoreductase activity"/>
    <property type="evidence" value="ECO:0007669"/>
    <property type="project" value="UniProtKB-KW"/>
</dbReference>
<dbReference type="CDD" id="cd05300">
    <property type="entry name" value="2-Hacid_dh_1"/>
    <property type="match status" value="1"/>
</dbReference>
<dbReference type="InterPro" id="IPR036291">
    <property type="entry name" value="NAD(P)-bd_dom_sf"/>
</dbReference>
<organism evidence="6 7">
    <name type="scientific">Crassostrea virginica</name>
    <name type="common">Eastern oyster</name>
    <dbReference type="NCBI Taxonomy" id="6565"/>
    <lineage>
        <taxon>Eukaryota</taxon>
        <taxon>Metazoa</taxon>
        <taxon>Spiralia</taxon>
        <taxon>Lophotrochozoa</taxon>
        <taxon>Mollusca</taxon>
        <taxon>Bivalvia</taxon>
        <taxon>Autobranchia</taxon>
        <taxon>Pteriomorphia</taxon>
        <taxon>Ostreida</taxon>
        <taxon>Ostreoidea</taxon>
        <taxon>Ostreidae</taxon>
        <taxon>Crassostrea</taxon>
    </lineage>
</organism>
<evidence type="ECO:0000256" key="1">
    <source>
        <dbReference type="ARBA" id="ARBA00023002"/>
    </source>
</evidence>
<dbReference type="RefSeq" id="XP_022300693.1">
    <property type="nucleotide sequence ID" value="XM_022444985.1"/>
</dbReference>
<protein>
    <submittedName>
        <fullName evidence="7">Uncharacterized protein LOC111108900</fullName>
    </submittedName>
</protein>
<name>A0A8B8BBX8_CRAVI</name>
<dbReference type="PANTHER" id="PTHR43333">
    <property type="entry name" value="2-HACID_DH_C DOMAIN-CONTAINING PROTEIN"/>
    <property type="match status" value="1"/>
</dbReference>
<keyword evidence="4" id="KW-1133">Transmembrane helix</keyword>
<evidence type="ECO:0000259" key="5">
    <source>
        <dbReference type="PROSITE" id="PS51212"/>
    </source>
</evidence>
<dbReference type="GeneID" id="111108900"/>
<keyword evidence="4" id="KW-0812">Transmembrane</keyword>
<feature type="transmembrane region" description="Helical" evidence="4">
    <location>
        <begin position="710"/>
        <end position="730"/>
    </location>
</feature>
<feature type="compositionally biased region" description="Basic and acidic residues" evidence="3">
    <location>
        <begin position="771"/>
        <end position="781"/>
    </location>
</feature>
<accession>A0A8B8BBX8</accession>
<dbReference type="KEGG" id="cvn:111108900"/>
<dbReference type="AlphaFoldDB" id="A0A8B8BBX8"/>
<gene>
    <name evidence="7" type="primary">LOC111108900</name>
</gene>
<dbReference type="Gene3D" id="3.40.50.720">
    <property type="entry name" value="NAD(P)-binding Rossmann-like Domain"/>
    <property type="match status" value="2"/>
</dbReference>
<feature type="domain" description="WSC" evidence="5">
    <location>
        <begin position="414"/>
        <end position="512"/>
    </location>
</feature>
<dbReference type="FunFam" id="3.40.50.720:FF:000363">
    <property type="entry name" value="D-isomer specific 2-hydroxyacid dehydrogenase"/>
    <property type="match status" value="1"/>
</dbReference>